<reference evidence="1 2" key="1">
    <citation type="submission" date="2014-08" db="EMBL/GenBank/DDBJ databases">
        <title>Comparative genomics of the Paenibacillus odorifer group.</title>
        <authorList>
            <person name="den Bakker H.C."/>
            <person name="Tsai Y.-C."/>
            <person name="Martin N."/>
            <person name="Korlach J."/>
            <person name="Wiedmann M."/>
        </authorList>
    </citation>
    <scope>NUCLEOTIDE SEQUENCE [LARGE SCALE GENOMIC DNA]</scope>
    <source>
        <strain evidence="1 2">DSM 15220</strain>
    </source>
</reference>
<dbReference type="AlphaFoldDB" id="A0A089MAH3"/>
<dbReference type="KEGG" id="pgm:PGRAT_13140"/>
<dbReference type="Proteomes" id="UP000029500">
    <property type="component" value="Chromosome"/>
</dbReference>
<dbReference type="Pfam" id="PF24704">
    <property type="entry name" value="DUF7667"/>
    <property type="match status" value="1"/>
</dbReference>
<dbReference type="HOGENOM" id="CLU_194548_0_0_9"/>
<keyword evidence="2" id="KW-1185">Reference proteome</keyword>
<protein>
    <submittedName>
        <fullName evidence="1">Uncharacterized protein</fullName>
    </submittedName>
</protein>
<dbReference type="OrthoDB" id="2969567at2"/>
<accession>A0A089MAH3</accession>
<name>A0A089MAH3_9BACL</name>
<evidence type="ECO:0000313" key="2">
    <source>
        <dbReference type="Proteomes" id="UP000029500"/>
    </source>
</evidence>
<dbReference type="EMBL" id="CP009287">
    <property type="protein sequence ID" value="AIQ68453.1"/>
    <property type="molecule type" value="Genomic_DNA"/>
</dbReference>
<sequence>MAELWTISNQRSLKNSEKLEMEICQQANVIYCWDWAWFKQLSLIADETNDIKMQHELCARLEELHWEVMVSDTETL</sequence>
<proteinExistence type="predicted"/>
<gene>
    <name evidence="1" type="ORF">PGRAT_13140</name>
</gene>
<organism evidence="1 2">
    <name type="scientific">Paenibacillus graminis</name>
    <dbReference type="NCBI Taxonomy" id="189425"/>
    <lineage>
        <taxon>Bacteria</taxon>
        <taxon>Bacillati</taxon>
        <taxon>Bacillota</taxon>
        <taxon>Bacilli</taxon>
        <taxon>Bacillales</taxon>
        <taxon>Paenibacillaceae</taxon>
        <taxon>Paenibacillus</taxon>
    </lineage>
</organism>
<evidence type="ECO:0000313" key="1">
    <source>
        <dbReference type="EMBL" id="AIQ68453.1"/>
    </source>
</evidence>
<dbReference type="InterPro" id="IPR056084">
    <property type="entry name" value="DUF7667"/>
</dbReference>